<protein>
    <submittedName>
        <fullName evidence="1">Uncharacterized protein</fullName>
    </submittedName>
</protein>
<dbReference type="AlphaFoldDB" id="A0A9P0E8I1"/>
<evidence type="ECO:0000313" key="1">
    <source>
        <dbReference type="EMBL" id="CAH1393581.1"/>
    </source>
</evidence>
<organism evidence="1 2">
    <name type="scientific">Nezara viridula</name>
    <name type="common">Southern green stink bug</name>
    <name type="synonym">Cimex viridulus</name>
    <dbReference type="NCBI Taxonomy" id="85310"/>
    <lineage>
        <taxon>Eukaryota</taxon>
        <taxon>Metazoa</taxon>
        <taxon>Ecdysozoa</taxon>
        <taxon>Arthropoda</taxon>
        <taxon>Hexapoda</taxon>
        <taxon>Insecta</taxon>
        <taxon>Pterygota</taxon>
        <taxon>Neoptera</taxon>
        <taxon>Paraneoptera</taxon>
        <taxon>Hemiptera</taxon>
        <taxon>Heteroptera</taxon>
        <taxon>Panheteroptera</taxon>
        <taxon>Pentatomomorpha</taxon>
        <taxon>Pentatomoidea</taxon>
        <taxon>Pentatomidae</taxon>
        <taxon>Pentatominae</taxon>
        <taxon>Nezara</taxon>
    </lineage>
</organism>
<proteinExistence type="predicted"/>
<accession>A0A9P0E8I1</accession>
<dbReference type="Proteomes" id="UP001152798">
    <property type="component" value="Chromosome 2"/>
</dbReference>
<sequence length="89" mass="10185">MAEDTRAIVEEEEIVQSIMEETEECEAYIEQREQDNESNENAVIDEGIKHAEDILRNILESYGDHMILFVNGPTSDLSEEVCVQELLLV</sequence>
<evidence type="ECO:0000313" key="2">
    <source>
        <dbReference type="Proteomes" id="UP001152798"/>
    </source>
</evidence>
<keyword evidence="2" id="KW-1185">Reference proteome</keyword>
<dbReference type="EMBL" id="OV725078">
    <property type="protein sequence ID" value="CAH1393581.1"/>
    <property type="molecule type" value="Genomic_DNA"/>
</dbReference>
<reference evidence="1" key="1">
    <citation type="submission" date="2022-01" db="EMBL/GenBank/DDBJ databases">
        <authorList>
            <person name="King R."/>
        </authorList>
    </citation>
    <scope>NUCLEOTIDE SEQUENCE</scope>
</reference>
<gene>
    <name evidence="1" type="ORF">NEZAVI_LOCUS4226</name>
</gene>
<name>A0A9P0E8I1_NEZVI</name>